<name>A0A9P5MYG0_9AGAM</name>
<gene>
    <name evidence="1" type="ORF">DFH94DRAFT_826025</name>
</gene>
<dbReference type="OrthoDB" id="2691851at2759"/>
<keyword evidence="2" id="KW-1185">Reference proteome</keyword>
<dbReference type="EMBL" id="WHVB01000006">
    <property type="protein sequence ID" value="KAF8481873.1"/>
    <property type="molecule type" value="Genomic_DNA"/>
</dbReference>
<evidence type="ECO:0000313" key="1">
    <source>
        <dbReference type="EMBL" id="KAF8481873.1"/>
    </source>
</evidence>
<organism evidence="1 2">
    <name type="scientific">Russula ochroleuca</name>
    <dbReference type="NCBI Taxonomy" id="152965"/>
    <lineage>
        <taxon>Eukaryota</taxon>
        <taxon>Fungi</taxon>
        <taxon>Dikarya</taxon>
        <taxon>Basidiomycota</taxon>
        <taxon>Agaricomycotina</taxon>
        <taxon>Agaricomycetes</taxon>
        <taxon>Russulales</taxon>
        <taxon>Russulaceae</taxon>
        <taxon>Russula</taxon>
    </lineage>
</organism>
<dbReference type="Proteomes" id="UP000759537">
    <property type="component" value="Unassembled WGS sequence"/>
</dbReference>
<reference evidence="1" key="2">
    <citation type="journal article" date="2020" name="Nat. Commun.">
        <title>Large-scale genome sequencing of mycorrhizal fungi provides insights into the early evolution of symbiotic traits.</title>
        <authorList>
            <person name="Miyauchi S."/>
            <person name="Kiss E."/>
            <person name="Kuo A."/>
            <person name="Drula E."/>
            <person name="Kohler A."/>
            <person name="Sanchez-Garcia M."/>
            <person name="Morin E."/>
            <person name="Andreopoulos B."/>
            <person name="Barry K.W."/>
            <person name="Bonito G."/>
            <person name="Buee M."/>
            <person name="Carver A."/>
            <person name="Chen C."/>
            <person name="Cichocki N."/>
            <person name="Clum A."/>
            <person name="Culley D."/>
            <person name="Crous P.W."/>
            <person name="Fauchery L."/>
            <person name="Girlanda M."/>
            <person name="Hayes R.D."/>
            <person name="Keri Z."/>
            <person name="LaButti K."/>
            <person name="Lipzen A."/>
            <person name="Lombard V."/>
            <person name="Magnuson J."/>
            <person name="Maillard F."/>
            <person name="Murat C."/>
            <person name="Nolan M."/>
            <person name="Ohm R.A."/>
            <person name="Pangilinan J."/>
            <person name="Pereira M.F."/>
            <person name="Perotto S."/>
            <person name="Peter M."/>
            <person name="Pfister S."/>
            <person name="Riley R."/>
            <person name="Sitrit Y."/>
            <person name="Stielow J.B."/>
            <person name="Szollosi G."/>
            <person name="Zifcakova L."/>
            <person name="Stursova M."/>
            <person name="Spatafora J.W."/>
            <person name="Tedersoo L."/>
            <person name="Vaario L.M."/>
            <person name="Yamada A."/>
            <person name="Yan M."/>
            <person name="Wang P."/>
            <person name="Xu J."/>
            <person name="Bruns T."/>
            <person name="Baldrian P."/>
            <person name="Vilgalys R."/>
            <person name="Dunand C."/>
            <person name="Henrissat B."/>
            <person name="Grigoriev I.V."/>
            <person name="Hibbett D."/>
            <person name="Nagy L.G."/>
            <person name="Martin F.M."/>
        </authorList>
    </citation>
    <scope>NUCLEOTIDE SEQUENCE</scope>
    <source>
        <strain evidence="1">Prilba</strain>
    </source>
</reference>
<comment type="caution">
    <text evidence="1">The sequence shown here is derived from an EMBL/GenBank/DDBJ whole genome shotgun (WGS) entry which is preliminary data.</text>
</comment>
<dbReference type="AlphaFoldDB" id="A0A9P5MYG0"/>
<protein>
    <submittedName>
        <fullName evidence="1">Uncharacterized protein</fullName>
    </submittedName>
</protein>
<sequence>MYVAPLAPSLPIYDQLVHLPLFDTFVGADDITVDKDYKHIFKQLRNALLCDKGCIVRGIKLMHGLIHKHLQDSGLSNTHINHVLDPTDKQDVVLAYNLLKDLWCLPTANPEQSTQPYIELEHLSTAVHLILALYIHGNAKTLFIPSALFVDIGIMSLFGILRTMIGNDRNLDILQLALRVTATMEVSNILAKHPEWDKSPRRLCLPTVFKNMEDLSSSADHTGPSTYQHPEMLYPSRLTLATPWKHGRLSLEDKYPWIMAVLHHISTNQTTSILTPFGSSLITNCLTDEDNDTEMEEHASSSQLDGSLVVPELHDTTMGMQELEDAAAEAQWRNSPSYGQASSTDRLRRVAQESCFKPTGTGGLHQQNAESRQGLGLFYLILSWLKGDLKWT</sequence>
<evidence type="ECO:0000313" key="2">
    <source>
        <dbReference type="Proteomes" id="UP000759537"/>
    </source>
</evidence>
<accession>A0A9P5MYG0</accession>
<reference evidence="1" key="1">
    <citation type="submission" date="2019-10" db="EMBL/GenBank/DDBJ databases">
        <authorList>
            <consortium name="DOE Joint Genome Institute"/>
            <person name="Kuo A."/>
            <person name="Miyauchi S."/>
            <person name="Kiss E."/>
            <person name="Drula E."/>
            <person name="Kohler A."/>
            <person name="Sanchez-Garcia M."/>
            <person name="Andreopoulos B."/>
            <person name="Barry K.W."/>
            <person name="Bonito G."/>
            <person name="Buee M."/>
            <person name="Carver A."/>
            <person name="Chen C."/>
            <person name="Cichocki N."/>
            <person name="Clum A."/>
            <person name="Culley D."/>
            <person name="Crous P.W."/>
            <person name="Fauchery L."/>
            <person name="Girlanda M."/>
            <person name="Hayes R."/>
            <person name="Keri Z."/>
            <person name="LaButti K."/>
            <person name="Lipzen A."/>
            <person name="Lombard V."/>
            <person name="Magnuson J."/>
            <person name="Maillard F."/>
            <person name="Morin E."/>
            <person name="Murat C."/>
            <person name="Nolan M."/>
            <person name="Ohm R."/>
            <person name="Pangilinan J."/>
            <person name="Pereira M."/>
            <person name="Perotto S."/>
            <person name="Peter M."/>
            <person name="Riley R."/>
            <person name="Sitrit Y."/>
            <person name="Stielow B."/>
            <person name="Szollosi G."/>
            <person name="Zifcakova L."/>
            <person name="Stursova M."/>
            <person name="Spatafora J.W."/>
            <person name="Tedersoo L."/>
            <person name="Vaario L.-M."/>
            <person name="Yamada A."/>
            <person name="Yan M."/>
            <person name="Wang P."/>
            <person name="Xu J."/>
            <person name="Bruns T."/>
            <person name="Baldrian P."/>
            <person name="Vilgalys R."/>
            <person name="Henrissat B."/>
            <person name="Grigoriev I.V."/>
            <person name="Hibbett D."/>
            <person name="Nagy L.G."/>
            <person name="Martin F.M."/>
        </authorList>
    </citation>
    <scope>NUCLEOTIDE SEQUENCE</scope>
    <source>
        <strain evidence="1">Prilba</strain>
    </source>
</reference>
<proteinExistence type="predicted"/>